<gene>
    <name evidence="1" type="ORF">JRO89_XS08G0119100</name>
</gene>
<reference evidence="1 2" key="1">
    <citation type="submission" date="2021-02" db="EMBL/GenBank/DDBJ databases">
        <title>Plant Genome Project.</title>
        <authorList>
            <person name="Zhang R.-G."/>
        </authorList>
    </citation>
    <scope>NUCLEOTIDE SEQUENCE [LARGE SCALE GENOMIC DNA]</scope>
    <source>
        <tissue evidence="1">Leaves</tissue>
    </source>
</reference>
<organism evidence="1 2">
    <name type="scientific">Xanthoceras sorbifolium</name>
    <dbReference type="NCBI Taxonomy" id="99658"/>
    <lineage>
        <taxon>Eukaryota</taxon>
        <taxon>Viridiplantae</taxon>
        <taxon>Streptophyta</taxon>
        <taxon>Embryophyta</taxon>
        <taxon>Tracheophyta</taxon>
        <taxon>Spermatophyta</taxon>
        <taxon>Magnoliopsida</taxon>
        <taxon>eudicotyledons</taxon>
        <taxon>Gunneridae</taxon>
        <taxon>Pentapetalae</taxon>
        <taxon>rosids</taxon>
        <taxon>malvids</taxon>
        <taxon>Sapindales</taxon>
        <taxon>Sapindaceae</taxon>
        <taxon>Xanthoceroideae</taxon>
        <taxon>Xanthoceras</taxon>
    </lineage>
</organism>
<accession>A0ABQ8HPI4</accession>
<keyword evidence="2" id="KW-1185">Reference proteome</keyword>
<evidence type="ECO:0000313" key="2">
    <source>
        <dbReference type="Proteomes" id="UP000827721"/>
    </source>
</evidence>
<dbReference type="Proteomes" id="UP000827721">
    <property type="component" value="Unassembled WGS sequence"/>
</dbReference>
<name>A0ABQ8HPI4_9ROSI</name>
<protein>
    <submittedName>
        <fullName evidence="1">Uncharacterized protein</fullName>
    </submittedName>
</protein>
<comment type="caution">
    <text evidence="1">The sequence shown here is derived from an EMBL/GenBank/DDBJ whole genome shotgun (WGS) entry which is preliminary data.</text>
</comment>
<evidence type="ECO:0000313" key="1">
    <source>
        <dbReference type="EMBL" id="KAH7566221.1"/>
    </source>
</evidence>
<proteinExistence type="predicted"/>
<sequence>MIMREWRRKDKEFNKSTIEVNLLLKDHHEMEPETDHQENIQRVLKFHARFSSIFESLSGFSKASVNMYSDLIAYINNASATKEEISGNPFA</sequence>
<dbReference type="EMBL" id="JAFEMO010000008">
    <property type="protein sequence ID" value="KAH7566221.1"/>
    <property type="molecule type" value="Genomic_DNA"/>
</dbReference>